<gene>
    <name evidence="8" type="ORF">FA13DRAFT_1831096</name>
</gene>
<dbReference type="Gene3D" id="1.20.1250.20">
    <property type="entry name" value="MFS general substrate transporter like domains"/>
    <property type="match status" value="1"/>
</dbReference>
<dbReference type="InterPro" id="IPR036259">
    <property type="entry name" value="MFS_trans_sf"/>
</dbReference>
<evidence type="ECO:0000259" key="7">
    <source>
        <dbReference type="PROSITE" id="PS50850"/>
    </source>
</evidence>
<evidence type="ECO:0000256" key="1">
    <source>
        <dbReference type="ARBA" id="ARBA00004141"/>
    </source>
</evidence>
<feature type="transmembrane region" description="Helical" evidence="6">
    <location>
        <begin position="190"/>
        <end position="209"/>
    </location>
</feature>
<feature type="transmembrane region" description="Helical" evidence="6">
    <location>
        <begin position="336"/>
        <end position="355"/>
    </location>
</feature>
<keyword evidence="4 6" id="KW-0472">Membrane</keyword>
<dbReference type="Pfam" id="PF07690">
    <property type="entry name" value="MFS_1"/>
    <property type="match status" value="1"/>
</dbReference>
<dbReference type="PROSITE" id="PS50850">
    <property type="entry name" value="MFS"/>
    <property type="match status" value="1"/>
</dbReference>
<feature type="transmembrane region" description="Helical" evidence="6">
    <location>
        <begin position="289"/>
        <end position="316"/>
    </location>
</feature>
<feature type="transmembrane region" description="Helical" evidence="6">
    <location>
        <begin position="99"/>
        <end position="120"/>
    </location>
</feature>
<feature type="transmembrane region" description="Helical" evidence="6">
    <location>
        <begin position="64"/>
        <end position="87"/>
    </location>
</feature>
<feature type="region of interest" description="Disordered" evidence="5">
    <location>
        <begin position="1"/>
        <end position="33"/>
    </location>
</feature>
<dbReference type="GO" id="GO:0022857">
    <property type="term" value="F:transmembrane transporter activity"/>
    <property type="evidence" value="ECO:0007669"/>
    <property type="project" value="InterPro"/>
</dbReference>
<dbReference type="Proteomes" id="UP000298030">
    <property type="component" value="Unassembled WGS sequence"/>
</dbReference>
<sequence length="550" mass="59530">MSSTPTPSMAGHVSATDTPTLASPKLKEKELASERVSSVDERIVVEWEEGEAENPMNWSRLKRWYITILSSALVFNATLASSAPIGIVPTLAAQYHMSHTLGVLTISLFVAGFAVGPLLWAPLSEQYGRKPVFIGTFVIYILTQVGSALSRNTASILVFRMLGGIFAAAPVTNSGGVVGDIWDAGTRGKAMAFFTIAPFAGPALGPTISGYLTVAHVPWRWLFWILTLSGGVCLALIVFTLPETYKPVLLRQKAKRLNNAREDTRYIAPIDLVHMSIGERTKQVLLKPFIILFSEPMLIAITAYMSFIYGCVYLLIQAYPTVFTKGHNLNPGASGLILLNLPVGSSLAVIAYMQLGNPRYMKAIAKHAPHPVPPEARLELAVIAAPLFAISFFWFGWTSYPHISFVAPLISGVASGFAICLLFLALFNYVVDAYLPVAASALASMTVVRSLAGAGFPLFATQMYEKLNPRWASTLIGLLAAVMAPIPLILIKFGPRLRKNSKYNPSAATPKEPTPEEEDKPSQITYDRESLGRASIPSLASPPVAKLPPV</sequence>
<dbReference type="SUPFAM" id="SSF103473">
    <property type="entry name" value="MFS general substrate transporter"/>
    <property type="match status" value="1"/>
</dbReference>
<comment type="caution">
    <text evidence="8">The sequence shown here is derived from an EMBL/GenBank/DDBJ whole genome shotgun (WGS) entry which is preliminary data.</text>
</comment>
<dbReference type="PANTHER" id="PTHR23502:SF173">
    <property type="entry name" value="MFS-MULTIDRUG-RESISTANCE TRANSPORTER-RELATED"/>
    <property type="match status" value="1"/>
</dbReference>
<keyword evidence="9" id="KW-1185">Reference proteome</keyword>
<evidence type="ECO:0000256" key="6">
    <source>
        <dbReference type="SAM" id="Phobius"/>
    </source>
</evidence>
<dbReference type="AlphaFoldDB" id="A0A4Y7THX8"/>
<dbReference type="OrthoDB" id="9986881at2759"/>
<feature type="transmembrane region" description="Helical" evidence="6">
    <location>
        <begin position="132"/>
        <end position="150"/>
    </location>
</feature>
<feature type="transmembrane region" description="Helical" evidence="6">
    <location>
        <begin position="403"/>
        <end position="427"/>
    </location>
</feature>
<proteinExistence type="predicted"/>
<accession>A0A4Y7THX8</accession>
<dbReference type="GO" id="GO:0005886">
    <property type="term" value="C:plasma membrane"/>
    <property type="evidence" value="ECO:0007669"/>
    <property type="project" value="TreeGrafter"/>
</dbReference>
<keyword evidence="2 6" id="KW-0812">Transmembrane</keyword>
<dbReference type="InterPro" id="IPR011701">
    <property type="entry name" value="MFS"/>
</dbReference>
<evidence type="ECO:0000313" key="8">
    <source>
        <dbReference type="EMBL" id="TEB33790.1"/>
    </source>
</evidence>
<protein>
    <submittedName>
        <fullName evidence="8">MFS general substrate transporter</fullName>
    </submittedName>
</protein>
<evidence type="ECO:0000313" key="9">
    <source>
        <dbReference type="Proteomes" id="UP000298030"/>
    </source>
</evidence>
<name>A0A4Y7THX8_COPMI</name>
<dbReference type="CDD" id="cd17323">
    <property type="entry name" value="MFS_Tpo1_MDR_like"/>
    <property type="match status" value="1"/>
</dbReference>
<feature type="region of interest" description="Disordered" evidence="5">
    <location>
        <begin position="502"/>
        <end position="550"/>
    </location>
</feature>
<feature type="domain" description="Major facilitator superfamily (MFS) profile" evidence="7">
    <location>
        <begin position="66"/>
        <end position="499"/>
    </location>
</feature>
<feature type="transmembrane region" description="Helical" evidence="6">
    <location>
        <begin position="156"/>
        <end position="178"/>
    </location>
</feature>
<comment type="subcellular location">
    <subcellularLocation>
        <location evidence="1">Membrane</location>
        <topology evidence="1">Multi-pass membrane protein</topology>
    </subcellularLocation>
</comment>
<dbReference type="PANTHER" id="PTHR23502">
    <property type="entry name" value="MAJOR FACILITATOR SUPERFAMILY"/>
    <property type="match status" value="1"/>
</dbReference>
<feature type="transmembrane region" description="Helical" evidence="6">
    <location>
        <begin position="221"/>
        <end position="241"/>
    </location>
</feature>
<feature type="transmembrane region" description="Helical" evidence="6">
    <location>
        <begin position="471"/>
        <end position="491"/>
    </location>
</feature>
<feature type="transmembrane region" description="Helical" evidence="6">
    <location>
        <begin position="434"/>
        <end position="459"/>
    </location>
</feature>
<evidence type="ECO:0000256" key="3">
    <source>
        <dbReference type="ARBA" id="ARBA00022989"/>
    </source>
</evidence>
<organism evidence="8 9">
    <name type="scientific">Coprinellus micaceus</name>
    <name type="common">Glistening ink-cap mushroom</name>
    <name type="synonym">Coprinus micaceus</name>
    <dbReference type="NCBI Taxonomy" id="71717"/>
    <lineage>
        <taxon>Eukaryota</taxon>
        <taxon>Fungi</taxon>
        <taxon>Dikarya</taxon>
        <taxon>Basidiomycota</taxon>
        <taxon>Agaricomycotina</taxon>
        <taxon>Agaricomycetes</taxon>
        <taxon>Agaricomycetidae</taxon>
        <taxon>Agaricales</taxon>
        <taxon>Agaricineae</taxon>
        <taxon>Psathyrellaceae</taxon>
        <taxon>Coprinellus</taxon>
    </lineage>
</organism>
<evidence type="ECO:0000256" key="4">
    <source>
        <dbReference type="ARBA" id="ARBA00023136"/>
    </source>
</evidence>
<evidence type="ECO:0000256" key="5">
    <source>
        <dbReference type="SAM" id="MobiDB-lite"/>
    </source>
</evidence>
<evidence type="ECO:0000256" key="2">
    <source>
        <dbReference type="ARBA" id="ARBA00022692"/>
    </source>
</evidence>
<reference evidence="8 9" key="1">
    <citation type="journal article" date="2019" name="Nat. Ecol. Evol.">
        <title>Megaphylogeny resolves global patterns of mushroom evolution.</title>
        <authorList>
            <person name="Varga T."/>
            <person name="Krizsan K."/>
            <person name="Foldi C."/>
            <person name="Dima B."/>
            <person name="Sanchez-Garcia M."/>
            <person name="Sanchez-Ramirez S."/>
            <person name="Szollosi G.J."/>
            <person name="Szarkandi J.G."/>
            <person name="Papp V."/>
            <person name="Albert L."/>
            <person name="Andreopoulos W."/>
            <person name="Angelini C."/>
            <person name="Antonin V."/>
            <person name="Barry K.W."/>
            <person name="Bougher N.L."/>
            <person name="Buchanan P."/>
            <person name="Buyck B."/>
            <person name="Bense V."/>
            <person name="Catcheside P."/>
            <person name="Chovatia M."/>
            <person name="Cooper J."/>
            <person name="Damon W."/>
            <person name="Desjardin D."/>
            <person name="Finy P."/>
            <person name="Geml J."/>
            <person name="Haridas S."/>
            <person name="Hughes K."/>
            <person name="Justo A."/>
            <person name="Karasinski D."/>
            <person name="Kautmanova I."/>
            <person name="Kiss B."/>
            <person name="Kocsube S."/>
            <person name="Kotiranta H."/>
            <person name="LaButti K.M."/>
            <person name="Lechner B.E."/>
            <person name="Liimatainen K."/>
            <person name="Lipzen A."/>
            <person name="Lukacs Z."/>
            <person name="Mihaltcheva S."/>
            <person name="Morgado L.N."/>
            <person name="Niskanen T."/>
            <person name="Noordeloos M.E."/>
            <person name="Ohm R.A."/>
            <person name="Ortiz-Santana B."/>
            <person name="Ovrebo C."/>
            <person name="Racz N."/>
            <person name="Riley R."/>
            <person name="Savchenko A."/>
            <person name="Shiryaev A."/>
            <person name="Soop K."/>
            <person name="Spirin V."/>
            <person name="Szebenyi C."/>
            <person name="Tomsovsky M."/>
            <person name="Tulloss R.E."/>
            <person name="Uehling J."/>
            <person name="Grigoriev I.V."/>
            <person name="Vagvolgyi C."/>
            <person name="Papp T."/>
            <person name="Martin F.M."/>
            <person name="Miettinen O."/>
            <person name="Hibbett D.S."/>
            <person name="Nagy L.G."/>
        </authorList>
    </citation>
    <scope>NUCLEOTIDE SEQUENCE [LARGE SCALE GENOMIC DNA]</scope>
    <source>
        <strain evidence="8 9">FP101781</strain>
    </source>
</reference>
<dbReference type="STRING" id="71717.A0A4Y7THX8"/>
<feature type="transmembrane region" description="Helical" evidence="6">
    <location>
        <begin position="376"/>
        <end position="397"/>
    </location>
</feature>
<dbReference type="FunFam" id="1.20.1250.20:FF:000011">
    <property type="entry name" value="MFS multidrug transporter, putative"/>
    <property type="match status" value="1"/>
</dbReference>
<keyword evidence="3 6" id="KW-1133">Transmembrane helix</keyword>
<dbReference type="InterPro" id="IPR020846">
    <property type="entry name" value="MFS_dom"/>
</dbReference>
<dbReference type="EMBL" id="QPFP01000011">
    <property type="protein sequence ID" value="TEB33790.1"/>
    <property type="molecule type" value="Genomic_DNA"/>
</dbReference>